<keyword evidence="2" id="KW-1185">Reference proteome</keyword>
<name>A0ABU0YES0_9PROT</name>
<organism evidence="1 2">
    <name type="scientific">Dongia sedimenti</name>
    <dbReference type="NCBI Taxonomy" id="3064282"/>
    <lineage>
        <taxon>Bacteria</taxon>
        <taxon>Pseudomonadati</taxon>
        <taxon>Pseudomonadota</taxon>
        <taxon>Alphaproteobacteria</taxon>
        <taxon>Rhodospirillales</taxon>
        <taxon>Dongiaceae</taxon>
        <taxon>Dongia</taxon>
    </lineage>
</organism>
<sequence>MTDAEFDRSMAPFAPLIERGYQATLTLNRLAGDEGFRQRYLKGDAEAVELFNRLTELKAAGTQPYHDAVGVMNEAATPATSAAALTLINDADFVARYMAGDSAARAQWDAASVDNATVAEAAEGSSNA</sequence>
<dbReference type="EMBL" id="JAUYVI010000001">
    <property type="protein sequence ID" value="MDQ7246211.1"/>
    <property type="molecule type" value="Genomic_DNA"/>
</dbReference>
<comment type="caution">
    <text evidence="1">The sequence shown here is derived from an EMBL/GenBank/DDBJ whole genome shotgun (WGS) entry which is preliminary data.</text>
</comment>
<evidence type="ECO:0000313" key="1">
    <source>
        <dbReference type="EMBL" id="MDQ7246211.1"/>
    </source>
</evidence>
<protein>
    <submittedName>
        <fullName evidence="1">Uncharacterized protein</fullName>
    </submittedName>
</protein>
<dbReference type="RefSeq" id="WP_379953585.1">
    <property type="nucleotide sequence ID" value="NZ_JAUYVI010000001.1"/>
</dbReference>
<dbReference type="Proteomes" id="UP001230156">
    <property type="component" value="Unassembled WGS sequence"/>
</dbReference>
<gene>
    <name evidence="1" type="ORF">Q8A70_00975</name>
</gene>
<reference evidence="2" key="1">
    <citation type="submission" date="2023-08" db="EMBL/GenBank/DDBJ databases">
        <title>Rhodospirillaceae gen. nov., a novel taxon isolated from the Yangtze River Yuezi River estuary sludge.</title>
        <authorList>
            <person name="Ruan L."/>
        </authorList>
    </citation>
    <scope>NUCLEOTIDE SEQUENCE [LARGE SCALE GENOMIC DNA]</scope>
    <source>
        <strain evidence="2">R-7</strain>
    </source>
</reference>
<accession>A0ABU0YES0</accession>
<evidence type="ECO:0000313" key="2">
    <source>
        <dbReference type="Proteomes" id="UP001230156"/>
    </source>
</evidence>
<proteinExistence type="predicted"/>